<gene>
    <name evidence="2" type="ORF">GGQ87_002405</name>
</gene>
<dbReference type="Proteomes" id="UP000587415">
    <property type="component" value="Unassembled WGS sequence"/>
</dbReference>
<evidence type="ECO:0000313" key="2">
    <source>
        <dbReference type="EMBL" id="NJC42110.1"/>
    </source>
</evidence>
<dbReference type="EMBL" id="JAATJM010000002">
    <property type="protein sequence ID" value="NJC42110.1"/>
    <property type="molecule type" value="Genomic_DNA"/>
</dbReference>
<sequence length="109" mass="11934">MSENTFMILFGVTWVAAMAYGLSAWRLLVRVRKLKETGKAADAPDPFTNPLDVFGYLGWLLSGRYAELNDEVASRWAAIARPLFIVAAPLILAMFAVALTQSGARSQPT</sequence>
<accession>A0A7X6BPT1</accession>
<proteinExistence type="predicted"/>
<name>A0A7X6BPT1_9CAUL</name>
<evidence type="ECO:0000313" key="3">
    <source>
        <dbReference type="Proteomes" id="UP000587415"/>
    </source>
</evidence>
<protein>
    <submittedName>
        <fullName evidence="2">Uncharacterized protein</fullName>
    </submittedName>
</protein>
<dbReference type="AlphaFoldDB" id="A0A7X6BPT1"/>
<feature type="transmembrane region" description="Helical" evidence="1">
    <location>
        <begin position="83"/>
        <end position="104"/>
    </location>
</feature>
<feature type="transmembrane region" description="Helical" evidence="1">
    <location>
        <begin position="6"/>
        <end position="29"/>
    </location>
</feature>
<keyword evidence="1" id="KW-0812">Transmembrane</keyword>
<keyword evidence="1" id="KW-1133">Transmembrane helix</keyword>
<reference evidence="2 3" key="1">
    <citation type="submission" date="2020-03" db="EMBL/GenBank/DDBJ databases">
        <title>Genomic Encyclopedia of Type Strains, Phase IV (KMG-IV): sequencing the most valuable type-strain genomes for metagenomic binning, comparative biology and taxonomic classification.</title>
        <authorList>
            <person name="Goeker M."/>
        </authorList>
    </citation>
    <scope>NUCLEOTIDE SEQUENCE [LARGE SCALE GENOMIC DNA]</scope>
    <source>
        <strain evidence="2 3">DSM 4736</strain>
    </source>
</reference>
<evidence type="ECO:0000256" key="1">
    <source>
        <dbReference type="SAM" id="Phobius"/>
    </source>
</evidence>
<keyword evidence="3" id="KW-1185">Reference proteome</keyword>
<dbReference type="RefSeq" id="WP_168048062.1">
    <property type="nucleotide sequence ID" value="NZ_JAATJM010000002.1"/>
</dbReference>
<organism evidence="2 3">
    <name type="scientific">Brevundimonas alba</name>
    <dbReference type="NCBI Taxonomy" id="74314"/>
    <lineage>
        <taxon>Bacteria</taxon>
        <taxon>Pseudomonadati</taxon>
        <taxon>Pseudomonadota</taxon>
        <taxon>Alphaproteobacteria</taxon>
        <taxon>Caulobacterales</taxon>
        <taxon>Caulobacteraceae</taxon>
        <taxon>Brevundimonas</taxon>
    </lineage>
</organism>
<keyword evidence="1" id="KW-0472">Membrane</keyword>
<comment type="caution">
    <text evidence="2">The sequence shown here is derived from an EMBL/GenBank/DDBJ whole genome shotgun (WGS) entry which is preliminary data.</text>
</comment>